<dbReference type="Proteomes" id="UP001272987">
    <property type="component" value="Unassembled WGS sequence"/>
</dbReference>
<evidence type="ECO:0000313" key="5">
    <source>
        <dbReference type="Proteomes" id="UP001272987"/>
    </source>
</evidence>
<dbReference type="PANTHER" id="PTHR30204:SF97">
    <property type="entry name" value="MERR FAMILY REGULATORY PROTEIN"/>
    <property type="match status" value="1"/>
</dbReference>
<gene>
    <name evidence="3" type="ORF">PV399_22435</name>
    <name evidence="4" type="ORF">PV666_21070</name>
</gene>
<accession>A0AAP6BCY2</accession>
<dbReference type="Gene3D" id="1.10.1660.10">
    <property type="match status" value="1"/>
</dbReference>
<dbReference type="SUPFAM" id="SSF46955">
    <property type="entry name" value="Putative DNA-binding domain"/>
    <property type="match status" value="1"/>
</dbReference>
<dbReference type="Proteomes" id="UP001282288">
    <property type="component" value="Unassembled WGS sequence"/>
</dbReference>
<dbReference type="InterPro" id="IPR000551">
    <property type="entry name" value="MerR-type_HTH_dom"/>
</dbReference>
<dbReference type="SMART" id="SM00871">
    <property type="entry name" value="AraC_E_bind"/>
    <property type="match status" value="1"/>
</dbReference>
<evidence type="ECO:0000313" key="3">
    <source>
        <dbReference type="EMBL" id="MDX2962446.1"/>
    </source>
</evidence>
<dbReference type="CDD" id="cd01107">
    <property type="entry name" value="HTH_BmrR"/>
    <property type="match status" value="1"/>
</dbReference>
<dbReference type="RefSeq" id="WP_010350069.1">
    <property type="nucleotide sequence ID" value="NZ_BCMK01000179.1"/>
</dbReference>
<dbReference type="EMBL" id="JARAWC010000016">
    <property type="protein sequence ID" value="MDX2962446.1"/>
    <property type="molecule type" value="Genomic_DNA"/>
</dbReference>
<dbReference type="Gene3D" id="3.20.80.10">
    <property type="entry name" value="Regulatory factor, effector binding domain"/>
    <property type="match status" value="1"/>
</dbReference>
<dbReference type="PROSITE" id="PS50937">
    <property type="entry name" value="HTH_MERR_2"/>
    <property type="match status" value="1"/>
</dbReference>
<dbReference type="SMART" id="SM00422">
    <property type="entry name" value="HTH_MERR"/>
    <property type="match status" value="1"/>
</dbReference>
<dbReference type="GeneID" id="69805486"/>
<dbReference type="GO" id="GO:0003677">
    <property type="term" value="F:DNA binding"/>
    <property type="evidence" value="ECO:0007669"/>
    <property type="project" value="UniProtKB-KW"/>
</dbReference>
<dbReference type="InterPro" id="IPR010499">
    <property type="entry name" value="AraC_E-bd"/>
</dbReference>
<organism evidence="3 6">
    <name type="scientific">Streptomyces acidiscabies</name>
    <dbReference type="NCBI Taxonomy" id="42234"/>
    <lineage>
        <taxon>Bacteria</taxon>
        <taxon>Bacillati</taxon>
        <taxon>Actinomycetota</taxon>
        <taxon>Actinomycetes</taxon>
        <taxon>Kitasatosporales</taxon>
        <taxon>Streptomycetaceae</taxon>
        <taxon>Streptomyces</taxon>
    </lineage>
</organism>
<dbReference type="InterPro" id="IPR009061">
    <property type="entry name" value="DNA-bd_dom_put_sf"/>
</dbReference>
<proteinExistence type="predicted"/>
<name>A0AAP6BCY2_9ACTN</name>
<evidence type="ECO:0000313" key="6">
    <source>
        <dbReference type="Proteomes" id="UP001282288"/>
    </source>
</evidence>
<evidence type="ECO:0000259" key="2">
    <source>
        <dbReference type="PROSITE" id="PS50937"/>
    </source>
</evidence>
<dbReference type="EMBL" id="JARAWP010000012">
    <property type="protein sequence ID" value="MDX3020359.1"/>
    <property type="molecule type" value="Genomic_DNA"/>
</dbReference>
<protein>
    <submittedName>
        <fullName evidence="3">MerR family transcriptional regulator</fullName>
    </submittedName>
</protein>
<comment type="caution">
    <text evidence="3">The sequence shown here is derived from an EMBL/GenBank/DDBJ whole genome shotgun (WGS) entry which is preliminary data.</text>
</comment>
<keyword evidence="1" id="KW-0238">DNA-binding</keyword>
<dbReference type="PROSITE" id="PS00552">
    <property type="entry name" value="HTH_MERR_1"/>
    <property type="match status" value="1"/>
</dbReference>
<dbReference type="InterPro" id="IPR011256">
    <property type="entry name" value="Reg_factor_effector_dom_sf"/>
</dbReference>
<keyword evidence="5" id="KW-1185">Reference proteome</keyword>
<dbReference type="GO" id="GO:0003700">
    <property type="term" value="F:DNA-binding transcription factor activity"/>
    <property type="evidence" value="ECO:0007669"/>
    <property type="project" value="InterPro"/>
</dbReference>
<reference evidence="3 5" key="1">
    <citation type="journal article" date="2023" name="Microb. Genom.">
        <title>Mesoterricola silvestris gen. nov., sp. nov., Mesoterricola sediminis sp. nov., Geothrix oryzae sp. nov., Geothrix edaphica sp. nov., Geothrix rubra sp. nov., and Geothrix limicola sp. nov., six novel members of Acidobacteriota isolated from soils.</title>
        <authorList>
            <person name="Weisberg A.J."/>
            <person name="Pearce E."/>
            <person name="Kramer C.G."/>
            <person name="Chang J.H."/>
            <person name="Clarke C.R."/>
        </authorList>
    </citation>
    <scope>NUCLEOTIDE SEQUENCE</scope>
    <source>
        <strain evidence="4 5">NB05-1H</strain>
        <strain evidence="3">NRRL_B-16521</strain>
    </source>
</reference>
<dbReference type="AlphaFoldDB" id="A0AAP6BCY2"/>
<dbReference type="InterPro" id="IPR047057">
    <property type="entry name" value="MerR_fam"/>
</dbReference>
<evidence type="ECO:0000313" key="4">
    <source>
        <dbReference type="EMBL" id="MDX3020359.1"/>
    </source>
</evidence>
<evidence type="ECO:0000256" key="1">
    <source>
        <dbReference type="ARBA" id="ARBA00023125"/>
    </source>
</evidence>
<sequence length="293" mass="32295">MDEGLFGIGAFAARSRLSAKALRLYDRLGLLPPAHIDPASGYRYYRVDQIDRARLVALLRRLDMPLARIAGIVEADGEQGAGLLDAYWSEAETRHAERRALAGYLRRRMTGKGQEMADLYDAFTVELVEVPEQLLITETRHVLADELPVWIPAALGRLEEAAAGCGGIAGYPFVAYHAESSMESDGPAEACVPVADAGAARTWVAGQPRTRHTRTRLEPARRLAVTRVTKAQVAHPQILAAYEAVEAWMRREGWEYDGPCREVYFADWDAAGAEDPVCDIAYPVRRGTTGDRT</sequence>
<feature type="domain" description="HTH merR-type" evidence="2">
    <location>
        <begin position="5"/>
        <end position="75"/>
    </location>
</feature>
<dbReference type="PANTHER" id="PTHR30204">
    <property type="entry name" value="REDOX-CYCLING DRUG-SENSING TRANSCRIPTIONAL ACTIVATOR SOXR"/>
    <property type="match status" value="1"/>
</dbReference>
<dbReference type="Pfam" id="PF13411">
    <property type="entry name" value="MerR_1"/>
    <property type="match status" value="1"/>
</dbReference>